<dbReference type="SUPFAM" id="SSF53756">
    <property type="entry name" value="UDP-Glycosyltransferase/glycogen phosphorylase"/>
    <property type="match status" value="1"/>
</dbReference>
<sequence length="396" mass="45979">MMKKKILFVLNNLRVGGAEKALIALLHEMDFSRYEIDVFLFSHDGNFLKRLPEQVNLLPAPKNFKYFDRSTKSAIFRNLKKGNFSLALDRWKFSKLLNTEKNDAVAEQKAWKLLKNHIENVNEEYEVAFSFLEKTPNYFIIDKVKAKKKILTVMTDYQSLGMQKEIDVPYFEKATQIFVLSEENKASLQQIFPEFREKIIIIENMISEKEVCSLAEEKIEGFPENTFTMVSVGRLVEGKIHEVGVEVMKILKDKNLTLNWLILGEGNRRKSIEDKIKVYHLEKYVTLLGERDNPYPYIKKADVFLHLSKFEGYGIAIAEARILKKCIVLNDFNTASSHIKNGFDGVITSLNPVEIASEIEKLMLDKNLRKKYEQNVSFDKDFAQKILKKIENIIEN</sequence>
<feature type="domain" description="Glycosyl transferase family 1" evidence="1">
    <location>
        <begin position="217"/>
        <end position="375"/>
    </location>
</feature>
<dbReference type="InterPro" id="IPR001296">
    <property type="entry name" value="Glyco_trans_1"/>
</dbReference>
<keyword evidence="2" id="KW-0328">Glycosyltransferase</keyword>
<reference evidence="2" key="1">
    <citation type="submission" date="2019-08" db="EMBL/GenBank/DDBJ databases">
        <authorList>
            <person name="Kucharzyk K."/>
            <person name="Murdoch R.W."/>
            <person name="Higgins S."/>
            <person name="Loffler F."/>
        </authorList>
    </citation>
    <scope>NUCLEOTIDE SEQUENCE</scope>
</reference>
<dbReference type="AlphaFoldDB" id="A0A644SJE0"/>
<evidence type="ECO:0000259" key="1">
    <source>
        <dbReference type="Pfam" id="PF00534"/>
    </source>
</evidence>
<organism evidence="2">
    <name type="scientific">bioreactor metagenome</name>
    <dbReference type="NCBI Taxonomy" id="1076179"/>
    <lineage>
        <taxon>unclassified sequences</taxon>
        <taxon>metagenomes</taxon>
        <taxon>ecological metagenomes</taxon>
    </lineage>
</organism>
<dbReference type="Gene3D" id="3.40.50.2000">
    <property type="entry name" value="Glycogen Phosphorylase B"/>
    <property type="match status" value="2"/>
</dbReference>
<dbReference type="PANTHER" id="PTHR12526">
    <property type="entry name" value="GLYCOSYLTRANSFERASE"/>
    <property type="match status" value="1"/>
</dbReference>
<dbReference type="PANTHER" id="PTHR12526:SF630">
    <property type="entry name" value="GLYCOSYLTRANSFERASE"/>
    <property type="match status" value="1"/>
</dbReference>
<dbReference type="GO" id="GO:0016757">
    <property type="term" value="F:glycosyltransferase activity"/>
    <property type="evidence" value="ECO:0007669"/>
    <property type="project" value="UniProtKB-KW"/>
</dbReference>
<dbReference type="EC" id="2.4.1.-" evidence="2"/>
<dbReference type="CDD" id="cd03811">
    <property type="entry name" value="GT4_GT28_WabH-like"/>
    <property type="match status" value="1"/>
</dbReference>
<protein>
    <submittedName>
        <fullName evidence="2">Glycosyltransferase Gtf1</fullName>
        <ecNumber evidence="2">2.4.1.-</ecNumber>
    </submittedName>
</protein>
<accession>A0A644SJE0</accession>
<comment type="caution">
    <text evidence="2">The sequence shown here is derived from an EMBL/GenBank/DDBJ whole genome shotgun (WGS) entry which is preliminary data.</text>
</comment>
<name>A0A644SJE0_9ZZZZ</name>
<gene>
    <name evidence="2" type="primary">gtf1_2</name>
    <name evidence="2" type="ORF">SDC9_00280</name>
</gene>
<dbReference type="EMBL" id="VSSQ01000001">
    <property type="protein sequence ID" value="MPL54814.1"/>
    <property type="molecule type" value="Genomic_DNA"/>
</dbReference>
<dbReference type="Pfam" id="PF00534">
    <property type="entry name" value="Glycos_transf_1"/>
    <property type="match status" value="1"/>
</dbReference>
<proteinExistence type="predicted"/>
<evidence type="ECO:0000313" key="2">
    <source>
        <dbReference type="EMBL" id="MPL54814.1"/>
    </source>
</evidence>
<keyword evidence="2" id="KW-0808">Transferase</keyword>